<reference evidence="8" key="1">
    <citation type="submission" date="2016-07" db="EMBL/GenBank/DDBJ databases">
        <title>Nontailed viruses are major unrecognized killers of bacteria in the ocean.</title>
        <authorList>
            <person name="Kauffman K."/>
            <person name="Hussain F."/>
            <person name="Yang J."/>
            <person name="Arevalo P."/>
            <person name="Brown J."/>
            <person name="Cutler M."/>
            <person name="Kelly L."/>
            <person name="Polz M.F."/>
        </authorList>
    </citation>
    <scope>NUCLEOTIDE SEQUENCE [LARGE SCALE GENOMIC DNA]</scope>
    <source>
        <strain evidence="8">10N.261.48.B5</strain>
    </source>
</reference>
<evidence type="ECO:0000256" key="5">
    <source>
        <dbReference type="SAM" id="SignalP"/>
    </source>
</evidence>
<dbReference type="AlphaFoldDB" id="A0A2N7JIY5"/>
<evidence type="ECO:0000256" key="4">
    <source>
        <dbReference type="SAM" id="MobiDB-lite"/>
    </source>
</evidence>
<comment type="subcellular location">
    <subcellularLocation>
        <location evidence="1">Cell envelope</location>
    </subcellularLocation>
</comment>
<gene>
    <name evidence="7" type="ORF">BCT54_02020</name>
</gene>
<dbReference type="PANTHER" id="PTHR46847">
    <property type="entry name" value="D-ALLOSE-BINDING PERIPLASMIC PROTEIN-RELATED"/>
    <property type="match status" value="1"/>
</dbReference>
<dbReference type="GO" id="GO:0030313">
    <property type="term" value="C:cell envelope"/>
    <property type="evidence" value="ECO:0007669"/>
    <property type="project" value="UniProtKB-SubCell"/>
</dbReference>
<dbReference type="Pfam" id="PF00532">
    <property type="entry name" value="Peripla_BP_1"/>
    <property type="match status" value="1"/>
</dbReference>
<evidence type="ECO:0000313" key="8">
    <source>
        <dbReference type="Proteomes" id="UP000235533"/>
    </source>
</evidence>
<dbReference type="InterPro" id="IPR014301">
    <property type="entry name" value="TMAO_TorT"/>
</dbReference>
<accession>A0A2N7JIY5</accession>
<comment type="caution">
    <text evidence="7">The sequence shown here is derived from an EMBL/GenBank/DDBJ whole genome shotgun (WGS) entry which is preliminary data.</text>
</comment>
<sequence length="370" mass="40213">MLSKHFASKFLLSLLVVMSTSTRASETLSDANKPLSSDSELLNNPNEPLNNPNEPLSPIKPATATSQKEKICAIYPHLKDSYWLSVNYGMVSEAEKQQVEFRVLEAGGYPNVAKQASQLVLCTKWGADAIILGTVSPDAYHDNLTNWVGSTPVFATVNELTVSKEQQKVLKGTVGVDWYQMGFQVGEYLAKLHPKGSGKTPIALLLGPQSSGGTKPVALGFYDAISSSDVTIAISYWADNDKELQRNLVQQVIEQPDIKYIVGSAVAIEAAISELRAAGKTKEIGLISSYLSHGTYRGLLRNKVLFAPTDKMVEQGRLSVKQAVSYLRGQPYEIHSAPTIEALTPATLKDQVIADSLSPSEFRPVFSVNP</sequence>
<keyword evidence="3 5" id="KW-0732">Signal</keyword>
<feature type="compositionally biased region" description="Low complexity" evidence="4">
    <location>
        <begin position="40"/>
        <end position="56"/>
    </location>
</feature>
<feature type="domain" description="Periplasmic binding protein/LacI sugar binding" evidence="6">
    <location>
        <begin position="69"/>
        <end position="338"/>
    </location>
</feature>
<comment type="similarity">
    <text evidence="2">Belongs to the bacterial solute-binding protein 2 family.</text>
</comment>
<feature type="compositionally biased region" description="Polar residues" evidence="4">
    <location>
        <begin position="27"/>
        <end position="39"/>
    </location>
</feature>
<feature type="chain" id="PRO_5014614133" evidence="5">
    <location>
        <begin position="25"/>
        <end position="370"/>
    </location>
</feature>
<dbReference type="InterPro" id="IPR001761">
    <property type="entry name" value="Peripla_BP/Lac1_sug-bd_dom"/>
</dbReference>
<dbReference type="CDD" id="cd06306">
    <property type="entry name" value="PBP1_TorT-like"/>
    <property type="match status" value="1"/>
</dbReference>
<dbReference type="SUPFAM" id="SSF53822">
    <property type="entry name" value="Periplasmic binding protein-like I"/>
    <property type="match status" value="1"/>
</dbReference>
<feature type="signal peptide" evidence="5">
    <location>
        <begin position="1"/>
        <end position="24"/>
    </location>
</feature>
<dbReference type="NCBIfam" id="TIGR02955">
    <property type="entry name" value="TMAO_TorT"/>
    <property type="match status" value="1"/>
</dbReference>
<dbReference type="InterPro" id="IPR028082">
    <property type="entry name" value="Peripla_BP_I"/>
</dbReference>
<dbReference type="RefSeq" id="WP_102554149.1">
    <property type="nucleotide sequence ID" value="NZ_MCZF01000305.1"/>
</dbReference>
<name>A0A2N7JIY5_VIBSP</name>
<dbReference type="Gene3D" id="3.40.50.2300">
    <property type="match status" value="2"/>
</dbReference>
<evidence type="ECO:0000256" key="1">
    <source>
        <dbReference type="ARBA" id="ARBA00004196"/>
    </source>
</evidence>
<organism evidence="7 8">
    <name type="scientific">Vibrio splendidus</name>
    <dbReference type="NCBI Taxonomy" id="29497"/>
    <lineage>
        <taxon>Bacteria</taxon>
        <taxon>Pseudomonadati</taxon>
        <taxon>Pseudomonadota</taxon>
        <taxon>Gammaproteobacteria</taxon>
        <taxon>Vibrionales</taxon>
        <taxon>Vibrionaceae</taxon>
        <taxon>Vibrio</taxon>
    </lineage>
</organism>
<dbReference type="PANTHER" id="PTHR46847:SF1">
    <property type="entry name" value="D-ALLOSE-BINDING PERIPLASMIC PROTEIN-RELATED"/>
    <property type="match status" value="1"/>
</dbReference>
<feature type="region of interest" description="Disordered" evidence="4">
    <location>
        <begin position="27"/>
        <end position="61"/>
    </location>
</feature>
<dbReference type="EMBL" id="MCZF01000305">
    <property type="protein sequence ID" value="PMM40158.1"/>
    <property type="molecule type" value="Genomic_DNA"/>
</dbReference>
<evidence type="ECO:0000259" key="6">
    <source>
        <dbReference type="Pfam" id="PF00532"/>
    </source>
</evidence>
<dbReference type="Proteomes" id="UP000235533">
    <property type="component" value="Unassembled WGS sequence"/>
</dbReference>
<evidence type="ECO:0000256" key="2">
    <source>
        <dbReference type="ARBA" id="ARBA00007639"/>
    </source>
</evidence>
<evidence type="ECO:0000313" key="7">
    <source>
        <dbReference type="EMBL" id="PMM40158.1"/>
    </source>
</evidence>
<dbReference type="NCBIfam" id="NF008185">
    <property type="entry name" value="PRK10936.1"/>
    <property type="match status" value="1"/>
</dbReference>
<protein>
    <submittedName>
        <fullName evidence="7">TMAO reductase system periplasmic protein TorT</fullName>
    </submittedName>
</protein>
<evidence type="ECO:0000256" key="3">
    <source>
        <dbReference type="ARBA" id="ARBA00022729"/>
    </source>
</evidence>
<proteinExistence type="inferred from homology"/>